<dbReference type="RefSeq" id="WP_202766717.1">
    <property type="nucleotide sequence ID" value="NZ_JAESWA010000019.1"/>
</dbReference>
<reference evidence="7" key="1">
    <citation type="submission" date="2021-01" db="EMBL/GenBank/DDBJ databases">
        <title>Genome public.</title>
        <authorList>
            <person name="Liu C."/>
            <person name="Sun Q."/>
        </authorList>
    </citation>
    <scope>NUCLEOTIDE SEQUENCE</scope>
    <source>
        <strain evidence="7">YIM B02565</strain>
    </source>
</reference>
<protein>
    <submittedName>
        <fullName evidence="7">Dioxygenase</fullName>
    </submittedName>
</protein>
<dbReference type="GO" id="GO:0008198">
    <property type="term" value="F:ferrous iron binding"/>
    <property type="evidence" value="ECO:0007669"/>
    <property type="project" value="InterPro"/>
</dbReference>
<comment type="cofactor">
    <cofactor evidence="1">
        <name>Zn(2+)</name>
        <dbReference type="ChEBI" id="CHEBI:29105"/>
    </cofactor>
</comment>
<dbReference type="GO" id="GO:0008270">
    <property type="term" value="F:zinc ion binding"/>
    <property type="evidence" value="ECO:0007669"/>
    <property type="project" value="InterPro"/>
</dbReference>
<dbReference type="PANTHER" id="PTHR30096">
    <property type="entry name" value="4,5-DOPA DIOXYGENASE EXTRADIOL-LIKE PROTEIN"/>
    <property type="match status" value="1"/>
</dbReference>
<dbReference type="InterPro" id="IPR004183">
    <property type="entry name" value="Xdiol_dOase_suB"/>
</dbReference>
<dbReference type="GO" id="GO:0016702">
    <property type="term" value="F:oxidoreductase activity, acting on single donors with incorporation of molecular oxygen, incorporation of two atoms of oxygen"/>
    <property type="evidence" value="ECO:0007669"/>
    <property type="project" value="UniProtKB-ARBA"/>
</dbReference>
<accession>A0A937K4L0</accession>
<dbReference type="PANTHER" id="PTHR30096:SF0">
    <property type="entry name" value="4,5-DOPA DIOXYGENASE EXTRADIOL-LIKE PROTEIN"/>
    <property type="match status" value="1"/>
</dbReference>
<comment type="similarity">
    <text evidence="2">Belongs to the DODA-type extradiol aromatic ring-opening dioxygenase family.</text>
</comment>
<evidence type="ECO:0000313" key="7">
    <source>
        <dbReference type="EMBL" id="MBL4931335.1"/>
    </source>
</evidence>
<feature type="domain" description="Extradiol ring-cleavage dioxygenase class III enzyme subunit B" evidence="6">
    <location>
        <begin position="30"/>
        <end position="245"/>
    </location>
</feature>
<name>A0A937K4L0_9CLOT</name>
<keyword evidence="7" id="KW-0223">Dioxygenase</keyword>
<keyword evidence="8" id="KW-1185">Reference proteome</keyword>
<comment type="caution">
    <text evidence="7">The sequence shown here is derived from an EMBL/GenBank/DDBJ whole genome shotgun (WGS) entry which is preliminary data.</text>
</comment>
<dbReference type="AlphaFoldDB" id="A0A937K4L0"/>
<dbReference type="Proteomes" id="UP000623681">
    <property type="component" value="Unassembled WGS sequence"/>
</dbReference>
<dbReference type="CDD" id="cd07363">
    <property type="entry name" value="45_DOPA_Dioxygenase"/>
    <property type="match status" value="1"/>
</dbReference>
<sequence>MISSLFIAHGAPNMIYDDNKYTQYLKDYSKSIPKPKGIIIFSAHWESNTQLIGTSSPYSMIYDFYGFEDKLYKENYTASSNLDLANRIKRLLDINNIRSKFDDKRGIDHGAWSVLKLMYPTIDVPVVAMSVNPFLSNSNQYDIGKALEPLKEDDILIIGSGGIVHNLREVDYYSNSITPWAKEFNNWIENTILELNKDKLFNYENLAPNANLAVPRNEHFIPLLIAMGAGDNNKMPEHLIGAYQFGNLALDIWRFN</sequence>
<proteinExistence type="inferred from homology"/>
<dbReference type="Gene3D" id="3.40.830.10">
    <property type="entry name" value="LigB-like"/>
    <property type="match status" value="1"/>
</dbReference>
<gene>
    <name evidence="7" type="ORF">JK634_05920</name>
</gene>
<organism evidence="7 8">
    <name type="scientific">Clostridium paridis</name>
    <dbReference type="NCBI Taxonomy" id="2803863"/>
    <lineage>
        <taxon>Bacteria</taxon>
        <taxon>Bacillati</taxon>
        <taxon>Bacillota</taxon>
        <taxon>Clostridia</taxon>
        <taxon>Eubacteriales</taxon>
        <taxon>Clostridiaceae</taxon>
        <taxon>Clostridium</taxon>
    </lineage>
</organism>
<evidence type="ECO:0000259" key="6">
    <source>
        <dbReference type="Pfam" id="PF02900"/>
    </source>
</evidence>
<keyword evidence="4" id="KW-0862">Zinc</keyword>
<evidence type="ECO:0000313" key="8">
    <source>
        <dbReference type="Proteomes" id="UP000623681"/>
    </source>
</evidence>
<dbReference type="SUPFAM" id="SSF53213">
    <property type="entry name" value="LigB-like"/>
    <property type="match status" value="1"/>
</dbReference>
<dbReference type="Pfam" id="PF02900">
    <property type="entry name" value="LigB"/>
    <property type="match status" value="1"/>
</dbReference>
<evidence type="ECO:0000256" key="1">
    <source>
        <dbReference type="ARBA" id="ARBA00001947"/>
    </source>
</evidence>
<dbReference type="PIRSF" id="PIRSF006157">
    <property type="entry name" value="Doxgns_DODA"/>
    <property type="match status" value="1"/>
</dbReference>
<evidence type="ECO:0000256" key="5">
    <source>
        <dbReference type="ARBA" id="ARBA00023002"/>
    </source>
</evidence>
<evidence type="ECO:0000256" key="4">
    <source>
        <dbReference type="ARBA" id="ARBA00022833"/>
    </source>
</evidence>
<dbReference type="EMBL" id="JAESWA010000019">
    <property type="protein sequence ID" value="MBL4931335.1"/>
    <property type="molecule type" value="Genomic_DNA"/>
</dbReference>
<evidence type="ECO:0000256" key="2">
    <source>
        <dbReference type="ARBA" id="ARBA00007581"/>
    </source>
</evidence>
<keyword evidence="3" id="KW-0479">Metal-binding</keyword>
<dbReference type="InterPro" id="IPR014436">
    <property type="entry name" value="Extradiol_dOase_DODA"/>
</dbReference>
<evidence type="ECO:0000256" key="3">
    <source>
        <dbReference type="ARBA" id="ARBA00022723"/>
    </source>
</evidence>
<keyword evidence="5" id="KW-0560">Oxidoreductase</keyword>